<dbReference type="Pfam" id="PF02982">
    <property type="entry name" value="Scytalone_dh"/>
    <property type="match status" value="1"/>
</dbReference>
<sequence>MTTVASSPIPADIKQMTDLIAPLPTEPVVAETIHPIQEALNEQAPKQKVDAFQEAPKTSSKISFEDYLDLSELAFEWGDSYDDKDWKRLEKILAPELNAADFLGIMSHVGFVGDPLVHTQHFIGASKWEKINDEFVIGHHQLRAAHQRYTGPDKQTVENKGHGHATIKHWYRMIDMNDGRGKVWKFAGLRPRVRWNEFEFDKIFKGYGDEHKDAYHEQTTDKELFNGE</sequence>
<keyword evidence="4" id="KW-0371">Homeobox</keyword>
<dbReference type="Proteomes" id="UP001161017">
    <property type="component" value="Unassembled WGS sequence"/>
</dbReference>
<dbReference type="GO" id="GO:0003677">
    <property type="term" value="F:DNA binding"/>
    <property type="evidence" value="ECO:0007669"/>
    <property type="project" value="UniProtKB-KW"/>
</dbReference>
<dbReference type="EMBL" id="JAPUFD010000005">
    <property type="protein sequence ID" value="MDI1487099.1"/>
    <property type="molecule type" value="Genomic_DNA"/>
</dbReference>
<dbReference type="SUPFAM" id="SSF54427">
    <property type="entry name" value="NTF2-like"/>
    <property type="match status" value="1"/>
</dbReference>
<proteinExistence type="inferred from homology"/>
<dbReference type="EC" id="4.2.1.94" evidence="4"/>
<dbReference type="InterPro" id="IPR032710">
    <property type="entry name" value="NTF2-like_dom_sf"/>
</dbReference>
<feature type="domain" description="Scytalone dehydratase-like" evidence="3">
    <location>
        <begin position="62"/>
        <end position="206"/>
    </location>
</feature>
<evidence type="ECO:0000259" key="3">
    <source>
        <dbReference type="Pfam" id="PF02982"/>
    </source>
</evidence>
<reference evidence="4" key="1">
    <citation type="journal article" date="2023" name="Genome Biol. Evol.">
        <title>First Whole Genome Sequence and Flow Cytometry Genome Size Data for the Lichen-Forming Fungus Ramalina farinacea (Ascomycota).</title>
        <authorList>
            <person name="Llewellyn T."/>
            <person name="Mian S."/>
            <person name="Hill R."/>
            <person name="Leitch I.J."/>
            <person name="Gaya E."/>
        </authorList>
    </citation>
    <scope>NUCLEOTIDE SEQUENCE</scope>
    <source>
        <strain evidence="4">LIQ254RAFAR</strain>
    </source>
</reference>
<keyword evidence="5" id="KW-1185">Reference proteome</keyword>
<keyword evidence="4" id="KW-0238">DNA-binding</keyword>
<evidence type="ECO:0000313" key="4">
    <source>
        <dbReference type="EMBL" id="MDI1487099.1"/>
    </source>
</evidence>
<evidence type="ECO:0000256" key="1">
    <source>
        <dbReference type="ARBA" id="ARBA00008584"/>
    </source>
</evidence>
<dbReference type="GO" id="GO:0030411">
    <property type="term" value="F:scytalone dehydratase activity"/>
    <property type="evidence" value="ECO:0007669"/>
    <property type="project" value="UniProtKB-EC"/>
</dbReference>
<dbReference type="Gene3D" id="3.10.450.50">
    <property type="match status" value="1"/>
</dbReference>
<accession>A0AA43QKP0</accession>
<comment type="similarity">
    <text evidence="1">Belongs to the scytalone dehydratase family.</text>
</comment>
<protein>
    <submittedName>
        <fullName evidence="4">Pituitary homeobox 2</fullName>
        <ecNumber evidence="4">4.2.1.94</ecNumber>
    </submittedName>
</protein>
<evidence type="ECO:0000256" key="2">
    <source>
        <dbReference type="ARBA" id="ARBA00023239"/>
    </source>
</evidence>
<evidence type="ECO:0000313" key="5">
    <source>
        <dbReference type="Proteomes" id="UP001161017"/>
    </source>
</evidence>
<gene>
    <name evidence="4" type="primary">arp1</name>
    <name evidence="4" type="ORF">OHK93_006367</name>
</gene>
<comment type="caution">
    <text evidence="4">The sequence shown here is derived from an EMBL/GenBank/DDBJ whole genome shotgun (WGS) entry which is preliminary data.</text>
</comment>
<dbReference type="InterPro" id="IPR049884">
    <property type="entry name" value="Scytalone_dh"/>
</dbReference>
<keyword evidence="2 4" id="KW-0456">Lyase</keyword>
<dbReference type="AlphaFoldDB" id="A0AA43QKP0"/>
<name>A0AA43QKP0_9LECA</name>
<organism evidence="4 5">
    <name type="scientific">Ramalina farinacea</name>
    <dbReference type="NCBI Taxonomy" id="258253"/>
    <lineage>
        <taxon>Eukaryota</taxon>
        <taxon>Fungi</taxon>
        <taxon>Dikarya</taxon>
        <taxon>Ascomycota</taxon>
        <taxon>Pezizomycotina</taxon>
        <taxon>Lecanoromycetes</taxon>
        <taxon>OSLEUM clade</taxon>
        <taxon>Lecanoromycetidae</taxon>
        <taxon>Lecanorales</taxon>
        <taxon>Lecanorineae</taxon>
        <taxon>Ramalinaceae</taxon>
        <taxon>Ramalina</taxon>
    </lineage>
</organism>